<dbReference type="Proteomes" id="UP001519288">
    <property type="component" value="Unassembled WGS sequence"/>
</dbReference>
<protein>
    <recommendedName>
        <fullName evidence="1">CbbX AAA lid domain-containing protein</fullName>
    </recommendedName>
</protein>
<evidence type="ECO:0000313" key="2">
    <source>
        <dbReference type="EMBL" id="MBP1999709.1"/>
    </source>
</evidence>
<dbReference type="Gene3D" id="1.10.8.60">
    <property type="match status" value="1"/>
</dbReference>
<dbReference type="InterPro" id="IPR041627">
    <property type="entry name" value="AAA_lid_6"/>
</dbReference>
<dbReference type="EMBL" id="JAGGLD010000001">
    <property type="protein sequence ID" value="MBP1999709.1"/>
    <property type="molecule type" value="Genomic_DNA"/>
</dbReference>
<evidence type="ECO:0000313" key="3">
    <source>
        <dbReference type="Proteomes" id="UP001519288"/>
    </source>
</evidence>
<evidence type="ECO:0000259" key="1">
    <source>
        <dbReference type="Pfam" id="PF17866"/>
    </source>
</evidence>
<proteinExistence type="predicted"/>
<reference evidence="2 3" key="1">
    <citation type="submission" date="2021-03" db="EMBL/GenBank/DDBJ databases">
        <title>Genomic Encyclopedia of Type Strains, Phase IV (KMG-IV): sequencing the most valuable type-strain genomes for metagenomic binning, comparative biology and taxonomic classification.</title>
        <authorList>
            <person name="Goeker M."/>
        </authorList>
    </citation>
    <scope>NUCLEOTIDE SEQUENCE [LARGE SCALE GENOMIC DNA]</scope>
    <source>
        <strain evidence="2 3">DSM 26806</strain>
    </source>
</reference>
<dbReference type="Pfam" id="PF17866">
    <property type="entry name" value="AAA_lid_6"/>
    <property type="match status" value="1"/>
</dbReference>
<comment type="caution">
    <text evidence="2">The sequence shown here is derived from an EMBL/GenBank/DDBJ whole genome shotgun (WGS) entry which is preliminary data.</text>
</comment>
<name>A0ABS4JGL5_9BACL</name>
<accession>A0ABS4JGL5</accession>
<feature type="domain" description="CbbX AAA lid" evidence="1">
    <location>
        <begin position="8"/>
        <end position="46"/>
    </location>
</feature>
<keyword evidence="3" id="KW-1185">Reference proteome</keyword>
<sequence length="55" mass="6492">MRSVTRGYVRNLIERAIRHQAVRLLQHYGHSSPGKVELMTLRTEDLKFDKVDKKL</sequence>
<organism evidence="2 3">
    <name type="scientific">Paenibacillus shirakamiensis</name>
    <dbReference type="NCBI Taxonomy" id="1265935"/>
    <lineage>
        <taxon>Bacteria</taxon>
        <taxon>Bacillati</taxon>
        <taxon>Bacillota</taxon>
        <taxon>Bacilli</taxon>
        <taxon>Bacillales</taxon>
        <taxon>Paenibacillaceae</taxon>
        <taxon>Paenibacillus</taxon>
    </lineage>
</organism>
<gene>
    <name evidence="2" type="ORF">J2Z69_000728</name>
</gene>